<reference evidence="2 3" key="1">
    <citation type="submission" date="2018-06" db="EMBL/GenBank/DDBJ databases">
        <title>Genomic Encyclopedia of Archaeal and Bacterial Type Strains, Phase II (KMG-II): from individual species to whole genera.</title>
        <authorList>
            <person name="Goeker M."/>
        </authorList>
    </citation>
    <scope>NUCLEOTIDE SEQUENCE [LARGE SCALE GENOMIC DNA]</scope>
    <source>
        <strain evidence="2 3">DSM 27372</strain>
    </source>
</reference>
<proteinExistence type="predicted"/>
<dbReference type="Pfam" id="PF26110">
    <property type="entry name" value="GAPS4b_N"/>
    <property type="match status" value="1"/>
</dbReference>
<gene>
    <name evidence="2" type="ORF">B0O44_10743</name>
</gene>
<protein>
    <recommendedName>
        <fullName evidence="1">GAPS4b N-terminal domain-containing protein</fullName>
    </recommendedName>
</protein>
<dbReference type="EMBL" id="QKLU01000007">
    <property type="protein sequence ID" value="PYF71428.1"/>
    <property type="molecule type" value="Genomic_DNA"/>
</dbReference>
<evidence type="ECO:0000313" key="3">
    <source>
        <dbReference type="Proteomes" id="UP000248198"/>
    </source>
</evidence>
<sequence length="378" mass="44125">MEKLEVNKHIPFGATLQDVLNHPSLSDTKLKYLLRLRGIYLEDSKNNDTYPILLSTILSPSEFEYIKENIRGKELNQKILSRPLAWHNTDDLIKVVPDKIDLKEIIRTADSRQAVISQTNFAMVEGNPNKVKMQFRCQTNNYNSGWYRTKNEYDGEIVLEKVQENDKVYLRMIYTSPETQTIADLGVKHLVNEFKSKNYTKPNTDVERILYSNFTNEERIKFFLSLTDSSEIFEFQRATDLDIAPDRTMEMPIEIAKLMTGKVNTLKINGETLHEHYLINENENHKYIELASVEALYNFSYHAAEGNCVVQFGFNGYFKKRLSNIEFSIDVSTVNLKDEYKGVNKDKVRLFLLQEFEKFKMEKYNLLKSQPHSVQHTT</sequence>
<feature type="domain" description="GAPS4b N-terminal" evidence="1">
    <location>
        <begin position="15"/>
        <end position="75"/>
    </location>
</feature>
<keyword evidence="3" id="KW-1185">Reference proteome</keyword>
<name>A0A318U929_9SPHI</name>
<comment type="caution">
    <text evidence="2">The sequence shown here is derived from an EMBL/GenBank/DDBJ whole genome shotgun (WGS) entry which is preliminary data.</text>
</comment>
<evidence type="ECO:0000313" key="2">
    <source>
        <dbReference type="EMBL" id="PYF71428.1"/>
    </source>
</evidence>
<evidence type="ECO:0000259" key="1">
    <source>
        <dbReference type="Pfam" id="PF26110"/>
    </source>
</evidence>
<organism evidence="2 3">
    <name type="scientific">Pedobacter nutrimenti</name>
    <dbReference type="NCBI Taxonomy" id="1241337"/>
    <lineage>
        <taxon>Bacteria</taxon>
        <taxon>Pseudomonadati</taxon>
        <taxon>Bacteroidota</taxon>
        <taxon>Sphingobacteriia</taxon>
        <taxon>Sphingobacteriales</taxon>
        <taxon>Sphingobacteriaceae</taxon>
        <taxon>Pedobacter</taxon>
    </lineage>
</organism>
<dbReference type="AlphaFoldDB" id="A0A318U929"/>
<dbReference type="OrthoDB" id="2680312at2"/>
<dbReference type="Proteomes" id="UP000248198">
    <property type="component" value="Unassembled WGS sequence"/>
</dbReference>
<dbReference type="RefSeq" id="WP_054281002.1">
    <property type="nucleotide sequence ID" value="NZ_QKLU01000007.1"/>
</dbReference>
<accession>A0A318U929</accession>
<dbReference type="InterPro" id="IPR058955">
    <property type="entry name" value="GAPS4b_N"/>
</dbReference>